<protein>
    <recommendedName>
        <fullName evidence="3">DUF2829 domain-containing protein</fullName>
    </recommendedName>
</protein>
<dbReference type="RefSeq" id="WP_154457351.1">
    <property type="nucleotide sequence ID" value="NZ_VUMV01000002.1"/>
</dbReference>
<name>A0A7X2P897_9FIRM</name>
<reference evidence="1 2" key="1">
    <citation type="submission" date="2019-08" db="EMBL/GenBank/DDBJ databases">
        <title>In-depth cultivation of the pig gut microbiome towards novel bacterial diversity and tailored functional studies.</title>
        <authorList>
            <person name="Wylensek D."/>
            <person name="Hitch T.C.A."/>
            <person name="Clavel T."/>
        </authorList>
    </citation>
    <scope>NUCLEOTIDE SEQUENCE [LARGE SCALE GENOMIC DNA]</scope>
    <source>
        <strain evidence="1 2">Oil+RF-744-WCA-WT-13</strain>
    </source>
</reference>
<evidence type="ECO:0000313" key="2">
    <source>
        <dbReference type="Proteomes" id="UP000466864"/>
    </source>
</evidence>
<dbReference type="AlphaFoldDB" id="A0A7X2P897"/>
<dbReference type="Proteomes" id="UP000466864">
    <property type="component" value="Unassembled WGS sequence"/>
</dbReference>
<accession>A0A7X2P897</accession>
<evidence type="ECO:0008006" key="3">
    <source>
        <dbReference type="Google" id="ProtNLM"/>
    </source>
</evidence>
<proteinExistence type="predicted"/>
<dbReference type="EMBL" id="VUMV01000002">
    <property type="protein sequence ID" value="MST81553.1"/>
    <property type="molecule type" value="Genomic_DNA"/>
</dbReference>
<evidence type="ECO:0000313" key="1">
    <source>
        <dbReference type="EMBL" id="MST81553.1"/>
    </source>
</evidence>
<organism evidence="1 2">
    <name type="scientific">Bilifractor porci</name>
    <dbReference type="NCBI Taxonomy" id="2606636"/>
    <lineage>
        <taxon>Bacteria</taxon>
        <taxon>Bacillati</taxon>
        <taxon>Bacillota</taxon>
        <taxon>Clostridia</taxon>
        <taxon>Lachnospirales</taxon>
        <taxon>Lachnospiraceae</taxon>
        <taxon>Bilifractor</taxon>
    </lineage>
</organism>
<gene>
    <name evidence="1" type="ORF">FYJ60_04420</name>
</gene>
<keyword evidence="2" id="KW-1185">Reference proteome</keyword>
<sequence length="95" mass="11272">MNFAGALFALQRGHKVKRHHWTGYWKARQRLSDDKWIIEIHTYDGETSDLTKTSNIMYTLSNCACDDWEIVEDWNKNTTQPDYMNDNCVVEEDKQ</sequence>
<comment type="caution">
    <text evidence="1">The sequence shown here is derived from an EMBL/GenBank/DDBJ whole genome shotgun (WGS) entry which is preliminary data.</text>
</comment>